<name>A0ABX0JAD4_9BACL</name>
<dbReference type="Gene3D" id="3.40.190.290">
    <property type="match status" value="1"/>
</dbReference>
<proteinExistence type="inferred from homology"/>
<comment type="caution">
    <text evidence="6">The sequence shown here is derived from an EMBL/GenBank/DDBJ whole genome shotgun (WGS) entry which is preliminary data.</text>
</comment>
<dbReference type="RefSeq" id="WP_166152030.1">
    <property type="nucleotide sequence ID" value="NZ_JAAOIW010000006.1"/>
</dbReference>
<dbReference type="PANTHER" id="PTHR30126">
    <property type="entry name" value="HTH-TYPE TRANSCRIPTIONAL REGULATOR"/>
    <property type="match status" value="1"/>
</dbReference>
<keyword evidence="2" id="KW-0805">Transcription regulation</keyword>
<dbReference type="EMBL" id="JAAOIW010000006">
    <property type="protein sequence ID" value="NHN31738.1"/>
    <property type="molecule type" value="Genomic_DNA"/>
</dbReference>
<evidence type="ECO:0000256" key="4">
    <source>
        <dbReference type="ARBA" id="ARBA00023163"/>
    </source>
</evidence>
<evidence type="ECO:0000256" key="2">
    <source>
        <dbReference type="ARBA" id="ARBA00023015"/>
    </source>
</evidence>
<evidence type="ECO:0000313" key="6">
    <source>
        <dbReference type="EMBL" id="NHN31738.1"/>
    </source>
</evidence>
<evidence type="ECO:0000259" key="5">
    <source>
        <dbReference type="PROSITE" id="PS50931"/>
    </source>
</evidence>
<keyword evidence="3" id="KW-0238">DNA-binding</keyword>
<accession>A0ABX0JAD4</accession>
<dbReference type="InterPro" id="IPR000847">
    <property type="entry name" value="LysR_HTH_N"/>
</dbReference>
<protein>
    <submittedName>
        <fullName evidence="6">LysR family transcriptional regulator</fullName>
    </submittedName>
</protein>
<evidence type="ECO:0000256" key="1">
    <source>
        <dbReference type="ARBA" id="ARBA00009437"/>
    </source>
</evidence>
<dbReference type="CDD" id="cd05466">
    <property type="entry name" value="PBP2_LTTR_substrate"/>
    <property type="match status" value="1"/>
</dbReference>
<dbReference type="InterPro" id="IPR036388">
    <property type="entry name" value="WH-like_DNA-bd_sf"/>
</dbReference>
<dbReference type="InterPro" id="IPR005119">
    <property type="entry name" value="LysR_subst-bd"/>
</dbReference>
<evidence type="ECO:0000256" key="3">
    <source>
        <dbReference type="ARBA" id="ARBA00023125"/>
    </source>
</evidence>
<keyword evidence="4" id="KW-0804">Transcription</keyword>
<comment type="similarity">
    <text evidence="1">Belongs to the LysR transcriptional regulatory family.</text>
</comment>
<gene>
    <name evidence="6" type="ORF">G9U52_18040</name>
</gene>
<evidence type="ECO:0000313" key="7">
    <source>
        <dbReference type="Proteomes" id="UP001165962"/>
    </source>
</evidence>
<dbReference type="SUPFAM" id="SSF46785">
    <property type="entry name" value="Winged helix' DNA-binding domain"/>
    <property type="match status" value="1"/>
</dbReference>
<dbReference type="Pfam" id="PF03466">
    <property type="entry name" value="LysR_substrate"/>
    <property type="match status" value="1"/>
</dbReference>
<dbReference type="SUPFAM" id="SSF53850">
    <property type="entry name" value="Periplasmic binding protein-like II"/>
    <property type="match status" value="1"/>
</dbReference>
<reference evidence="6" key="1">
    <citation type="submission" date="2020-03" db="EMBL/GenBank/DDBJ databases">
        <title>Draft sequencing of Paenibacilllus sp. S3N08.</title>
        <authorList>
            <person name="Kim D.-U."/>
        </authorList>
    </citation>
    <scope>NUCLEOTIDE SEQUENCE</scope>
    <source>
        <strain evidence="6">S3N08</strain>
    </source>
</reference>
<keyword evidence="7" id="KW-1185">Reference proteome</keyword>
<dbReference type="PRINTS" id="PR00039">
    <property type="entry name" value="HTHLYSR"/>
</dbReference>
<sequence>MDWTDLHAFITITREKSISKAAQLLHLSQPTLTTRLKKLEQELGVNLLERNWKGVKLTTHGTAFLNHALKAVQEIDDVMIINKLKALYMDPLAKSLNNQEVSRKKLKIGISRPLSVSFFNPILLEMNRSFPLLTYDILSEPPNFILDLVSIGEIDLGIVPHQYNRPDLESLKMFAEEMLFLAPRDMDIGTGDQLENIDHLLNTTLILFNSRFLLKKMTEQAVVQLLGSMPGDIREVNDVGIVINMISNGLGCAILPNSFIYDTVSFFNTLHSPNPLPRRLHHESIPYQIFRLDASYPARTIQMIYSPSSQFHEPVQHIAETLASPYRQLSEALAL</sequence>
<dbReference type="Pfam" id="PF00126">
    <property type="entry name" value="HTH_1"/>
    <property type="match status" value="1"/>
</dbReference>
<dbReference type="Gene3D" id="1.10.10.10">
    <property type="entry name" value="Winged helix-like DNA-binding domain superfamily/Winged helix DNA-binding domain"/>
    <property type="match status" value="1"/>
</dbReference>
<feature type="domain" description="HTH lysR-type" evidence="5">
    <location>
        <begin position="1"/>
        <end position="58"/>
    </location>
</feature>
<dbReference type="PROSITE" id="PS50931">
    <property type="entry name" value="HTH_LYSR"/>
    <property type="match status" value="1"/>
</dbReference>
<dbReference type="Proteomes" id="UP001165962">
    <property type="component" value="Unassembled WGS sequence"/>
</dbReference>
<dbReference type="InterPro" id="IPR036390">
    <property type="entry name" value="WH_DNA-bd_sf"/>
</dbReference>
<dbReference type="PANTHER" id="PTHR30126:SF40">
    <property type="entry name" value="HTH-TYPE TRANSCRIPTIONAL REGULATOR GLTR"/>
    <property type="match status" value="1"/>
</dbReference>
<organism evidence="6 7">
    <name type="scientific">Paenibacillus agricola</name>
    <dbReference type="NCBI Taxonomy" id="2716264"/>
    <lineage>
        <taxon>Bacteria</taxon>
        <taxon>Bacillati</taxon>
        <taxon>Bacillota</taxon>
        <taxon>Bacilli</taxon>
        <taxon>Bacillales</taxon>
        <taxon>Paenibacillaceae</taxon>
        <taxon>Paenibacillus</taxon>
    </lineage>
</organism>